<dbReference type="Proteomes" id="UP001230649">
    <property type="component" value="Unassembled WGS sequence"/>
</dbReference>
<reference evidence="1" key="1">
    <citation type="submission" date="2023-04" db="EMBL/GenBank/DDBJ databases">
        <title>Draft Genome sequencing of Naganishia species isolated from polar environments using Oxford Nanopore Technology.</title>
        <authorList>
            <person name="Leo P."/>
            <person name="Venkateswaran K."/>
        </authorList>
    </citation>
    <scope>NUCLEOTIDE SEQUENCE</scope>
    <source>
        <strain evidence="1">MNA-CCFEE 5262</strain>
    </source>
</reference>
<protein>
    <submittedName>
        <fullName evidence="1">Uncharacterized protein</fullName>
    </submittedName>
</protein>
<comment type="caution">
    <text evidence="1">The sequence shown here is derived from an EMBL/GenBank/DDBJ whole genome shotgun (WGS) entry which is preliminary data.</text>
</comment>
<dbReference type="EMBL" id="JASBWS010000087">
    <property type="protein sequence ID" value="KAJ9098988.1"/>
    <property type="molecule type" value="Genomic_DNA"/>
</dbReference>
<evidence type="ECO:0000313" key="1">
    <source>
        <dbReference type="EMBL" id="KAJ9098988.1"/>
    </source>
</evidence>
<name>A0ACC2VIU0_9TREE</name>
<sequence>MTPSSNDSYPPTPGLSSSLATSVASLSSPAPSTRSKDTFANASYRFGTLCVTTEHKDQFGASSVPIYQTATFKGLPGNQYDYTRSGNPTRTALETQLSRLYECRRAFAVSTGMTALDMILRLVAPGDVIIAGDDIYGGTDRLLTFTKSNGGADVRHIDMTSQSELDAVLAECKDKVKMVLIETPTNPLLKVLDIKRIADSVHGASPDAMVVVDNTMMSPYLQRPLNLGADVIYDSGTKYLSGHHDVMAGIIAVEREDVVKRIAFLINSTGTGLAPFDCHVLLRGLKTLSIRMDRQASTASMVASYLHTLGFHVNFPGLQDHPGRDIHFRQADGAGAVLSFTTGDVAMSERIVGGTRLWGVSVSFGCVNSLISMPCVMSHASIAADKRAERGLPEDLIRLCVGIEDPRDLIDDLERSLIEAGAIYERFDESASIPSTPVSSTAPESARVSAIVNHAFMTDPVAAETWAVRRAKRFRRGGAAQADADEEEARQSTTAQAAAIAGTADETLGRQFGELAMQQDEKDILVSAPGKVIMFGEHAVVHGVTAIAASINLRCFAILNKRRDHKLRLDLPDLHVHEKEWSVDSLPWDDFTAKPLEGGRAPAELDPGSLKAVEQFLHDDGLDATAHVAALAIIYLYMAMSNHGQRRGATYCARSALPIGAGLGSSASYAACISAAFLQLFGLLSPSINDAQATLINDWAFLAEKVIHGNPSGIDNAVAVRGGGLTFERAINGKAGGMKGLAGFKSVRLLLTDTKVPRQTKLLVAGVGERMTADPVWGKRMMDGIQEISDAAQVLLTDTSKSREDFVAGLSTLLDQNHEYLAELGVSHPALELIRTKTASAPYHLSTKLTGAGGGGCAVTLIPDDFSTDRMEALLSELRESGFRPYVTSVGGAGLGILGEALEVAPEETIPPTFHHVEAEGLESWAEQAGQWLYI</sequence>
<keyword evidence="2" id="KW-1185">Reference proteome</keyword>
<evidence type="ECO:0000313" key="2">
    <source>
        <dbReference type="Proteomes" id="UP001230649"/>
    </source>
</evidence>
<accession>A0ACC2VIU0</accession>
<organism evidence="1 2">
    <name type="scientific">Naganishia adeliensis</name>
    <dbReference type="NCBI Taxonomy" id="92952"/>
    <lineage>
        <taxon>Eukaryota</taxon>
        <taxon>Fungi</taxon>
        <taxon>Dikarya</taxon>
        <taxon>Basidiomycota</taxon>
        <taxon>Agaricomycotina</taxon>
        <taxon>Tremellomycetes</taxon>
        <taxon>Filobasidiales</taxon>
        <taxon>Filobasidiaceae</taxon>
        <taxon>Naganishia</taxon>
    </lineage>
</organism>
<proteinExistence type="predicted"/>
<gene>
    <name evidence="1" type="ORF">QFC20_005806</name>
</gene>